<sequence>MVALVLDQNMHHLLYACISISQQSRGPSQ</sequence>
<name>A0A2P2Q5T2_RHIMU</name>
<protein>
    <submittedName>
        <fullName evidence="1">Uncharacterized protein</fullName>
    </submittedName>
</protein>
<reference evidence="1" key="1">
    <citation type="submission" date="2018-02" db="EMBL/GenBank/DDBJ databases">
        <title>Rhizophora mucronata_Transcriptome.</title>
        <authorList>
            <person name="Meera S.P."/>
            <person name="Sreeshan A."/>
            <person name="Augustine A."/>
        </authorList>
    </citation>
    <scope>NUCLEOTIDE SEQUENCE</scope>
    <source>
        <tissue evidence="1">Leaf</tissue>
    </source>
</reference>
<dbReference type="EMBL" id="GGEC01081868">
    <property type="protein sequence ID" value="MBX62352.1"/>
    <property type="molecule type" value="Transcribed_RNA"/>
</dbReference>
<dbReference type="AlphaFoldDB" id="A0A2P2Q5T2"/>
<organism evidence="1">
    <name type="scientific">Rhizophora mucronata</name>
    <name type="common">Asiatic mangrove</name>
    <dbReference type="NCBI Taxonomy" id="61149"/>
    <lineage>
        <taxon>Eukaryota</taxon>
        <taxon>Viridiplantae</taxon>
        <taxon>Streptophyta</taxon>
        <taxon>Embryophyta</taxon>
        <taxon>Tracheophyta</taxon>
        <taxon>Spermatophyta</taxon>
        <taxon>Magnoliopsida</taxon>
        <taxon>eudicotyledons</taxon>
        <taxon>Gunneridae</taxon>
        <taxon>Pentapetalae</taxon>
        <taxon>rosids</taxon>
        <taxon>fabids</taxon>
        <taxon>Malpighiales</taxon>
        <taxon>Rhizophoraceae</taxon>
        <taxon>Rhizophora</taxon>
    </lineage>
</organism>
<accession>A0A2P2Q5T2</accession>
<proteinExistence type="predicted"/>
<evidence type="ECO:0000313" key="1">
    <source>
        <dbReference type="EMBL" id="MBX62352.1"/>
    </source>
</evidence>